<dbReference type="InterPro" id="IPR036873">
    <property type="entry name" value="Rhodanese-like_dom_sf"/>
</dbReference>
<keyword evidence="3" id="KW-1185">Reference proteome</keyword>
<dbReference type="GO" id="GO:0004792">
    <property type="term" value="F:thiosulfate-cyanide sulfurtransferase activity"/>
    <property type="evidence" value="ECO:0007669"/>
    <property type="project" value="UniProtKB-EC"/>
</dbReference>
<reference evidence="2 3" key="1">
    <citation type="submission" date="2009-11" db="EMBL/GenBank/DDBJ databases">
        <authorList>
            <consortium name="Los Alamos National Laboratory (LANL)"/>
            <consortium name="National Microbial Pathogen Data Resource (NMPDR)"/>
            <person name="Munk A.C."/>
            <person name="Tapia R."/>
            <person name="Green L."/>
            <person name="Rogers Y."/>
            <person name="Detter J.C."/>
            <person name="Bruce D."/>
            <person name="Brettin T.S."/>
            <person name="Colwell R."/>
            <person name="Huq A."/>
            <person name="Grim C.J."/>
            <person name="Hasan N.A."/>
            <person name="Vonstein V."/>
            <person name="Bartels D."/>
        </authorList>
    </citation>
    <scope>NUCLEOTIDE SEQUENCE [LARGE SCALE GENOMIC DNA]</scope>
    <source>
        <strain evidence="2 3">CIP 102761</strain>
    </source>
</reference>
<dbReference type="InterPro" id="IPR001763">
    <property type="entry name" value="Rhodanese-like_dom"/>
</dbReference>
<dbReference type="Proteomes" id="UP000003579">
    <property type="component" value="Unassembled WGS sequence"/>
</dbReference>
<dbReference type="eggNOG" id="COG0607">
    <property type="taxonomic scope" value="Bacteria"/>
</dbReference>
<evidence type="ECO:0000313" key="2">
    <source>
        <dbReference type="EMBL" id="EEZ42274.1"/>
    </source>
</evidence>
<dbReference type="InterPro" id="IPR050229">
    <property type="entry name" value="GlpE_sulfurtransferase"/>
</dbReference>
<dbReference type="Pfam" id="PF00581">
    <property type="entry name" value="Rhodanese"/>
    <property type="match status" value="1"/>
</dbReference>
<organism evidence="2 3">
    <name type="scientific">Photobacterium damselae subsp. damselae CIP 102761</name>
    <dbReference type="NCBI Taxonomy" id="675817"/>
    <lineage>
        <taxon>Bacteria</taxon>
        <taxon>Pseudomonadati</taxon>
        <taxon>Pseudomonadota</taxon>
        <taxon>Gammaproteobacteria</taxon>
        <taxon>Vibrionales</taxon>
        <taxon>Vibrionaceae</taxon>
        <taxon>Photobacterium</taxon>
    </lineage>
</organism>
<dbReference type="EMBL" id="ADBS01000001">
    <property type="protein sequence ID" value="EEZ42274.1"/>
    <property type="molecule type" value="Genomic_DNA"/>
</dbReference>
<evidence type="ECO:0000313" key="3">
    <source>
        <dbReference type="Proteomes" id="UP000003579"/>
    </source>
</evidence>
<name>D0Z193_PHODD</name>
<dbReference type="PANTHER" id="PTHR43031:SF6">
    <property type="entry name" value="THIOSULFATE SULFURTRANSFERASE GLPE"/>
    <property type="match status" value="1"/>
</dbReference>
<dbReference type="PROSITE" id="PS50206">
    <property type="entry name" value="RHODANESE_3"/>
    <property type="match status" value="1"/>
</dbReference>
<accession>D0Z193</accession>
<dbReference type="EC" id="2.8.1.1" evidence="2"/>
<dbReference type="Gene3D" id="3.40.250.10">
    <property type="entry name" value="Rhodanese-like domain"/>
    <property type="match status" value="1"/>
</dbReference>
<keyword evidence="2" id="KW-0808">Transferase</keyword>
<proteinExistence type="predicted"/>
<protein>
    <submittedName>
        <fullName evidence="2">Thiosulfate sulfurtransferase GlpE</fullName>
        <ecNumber evidence="2">2.8.1.1</ecNumber>
    </submittedName>
</protein>
<feature type="domain" description="Rhodanese" evidence="1">
    <location>
        <begin position="4"/>
        <end position="54"/>
    </location>
</feature>
<dbReference type="AlphaFoldDB" id="D0Z193"/>
<dbReference type="PANTHER" id="PTHR43031">
    <property type="entry name" value="FAD-DEPENDENT OXIDOREDUCTASE"/>
    <property type="match status" value="1"/>
</dbReference>
<sequence length="56" mass="6320">MDEVDFEQPVIVMCYHGISSQGAAQYLLHQGFEQVYSLEGGFEAWRRAQLPMALGD</sequence>
<gene>
    <name evidence="2" type="ORF">VDA_003307</name>
</gene>
<dbReference type="SUPFAM" id="SSF52821">
    <property type="entry name" value="Rhodanese/Cell cycle control phosphatase"/>
    <property type="match status" value="1"/>
</dbReference>
<evidence type="ECO:0000259" key="1">
    <source>
        <dbReference type="PROSITE" id="PS50206"/>
    </source>
</evidence>